<comment type="catalytic activity">
    <reaction evidence="1 11">
        <text>S-ubiquitinyl-[E2 ubiquitin-conjugating enzyme]-L-cysteine + [acceptor protein]-L-lysine = [E2 ubiquitin-conjugating enzyme]-L-cysteine + N(6)-ubiquitinyl-[acceptor protein]-L-lysine.</text>
        <dbReference type="EC" id="2.3.2.27"/>
    </reaction>
</comment>
<comment type="pathway">
    <text evidence="3 11">Protein modification; protein ubiquitination.</text>
</comment>
<evidence type="ECO:0000256" key="4">
    <source>
        <dbReference type="ARBA" id="ARBA00022679"/>
    </source>
</evidence>
<evidence type="ECO:0000256" key="2">
    <source>
        <dbReference type="ARBA" id="ARBA00004308"/>
    </source>
</evidence>
<accession>A0A6P3YVS8</accession>
<name>A0A6P3YVS8_ZIZJJ</name>
<dbReference type="PROSITE" id="PS00518">
    <property type="entry name" value="ZF_RING_1"/>
    <property type="match status" value="1"/>
</dbReference>
<comment type="subcellular location">
    <subcellularLocation>
        <location evidence="2">Endomembrane system</location>
    </subcellularLocation>
    <subcellularLocation>
        <location evidence="11">Endoplasmic reticulum membrane</location>
        <topology evidence="11">Single-pass type IV membrane protein</topology>
    </subcellularLocation>
</comment>
<evidence type="ECO:0000259" key="12">
    <source>
        <dbReference type="PROSITE" id="PS50089"/>
    </source>
</evidence>
<dbReference type="RefSeq" id="XP_015866108.1">
    <property type="nucleotide sequence ID" value="XM_016010622.4"/>
</dbReference>
<evidence type="ECO:0000256" key="5">
    <source>
        <dbReference type="ARBA" id="ARBA00022723"/>
    </source>
</evidence>
<dbReference type="SMART" id="SM00184">
    <property type="entry name" value="RING"/>
    <property type="match status" value="1"/>
</dbReference>
<evidence type="ECO:0000256" key="11">
    <source>
        <dbReference type="RuleBase" id="RU369090"/>
    </source>
</evidence>
<dbReference type="InterPro" id="IPR017907">
    <property type="entry name" value="Znf_RING_CS"/>
</dbReference>
<evidence type="ECO:0000313" key="13">
    <source>
        <dbReference type="Proteomes" id="UP001652623"/>
    </source>
</evidence>
<evidence type="ECO:0000313" key="14">
    <source>
        <dbReference type="RefSeq" id="XP_015866108.1"/>
    </source>
</evidence>
<comment type="domain">
    <text evidence="11">The RING-type zinc finger domain is responsible for E3 ligase activity.</text>
</comment>
<dbReference type="GeneID" id="107403709"/>
<evidence type="ECO:0000256" key="9">
    <source>
        <dbReference type="ARBA" id="ARBA00023136"/>
    </source>
</evidence>
<evidence type="ECO:0000256" key="8">
    <source>
        <dbReference type="ARBA" id="ARBA00022833"/>
    </source>
</evidence>
<dbReference type="PANTHER" id="PTHR12313">
    <property type="entry name" value="E3 UBIQUITIN-PROTEIN LIGASE RNF5-RELATED"/>
    <property type="match status" value="1"/>
</dbReference>
<dbReference type="AlphaFoldDB" id="A0A6P3YVS8"/>
<keyword evidence="6 10" id="KW-0863">Zinc-finger</keyword>
<dbReference type="UniPathway" id="UPA00143"/>
<sequence length="260" mass="29029">MAMAQNFFEPEAHFELDGDVSLKQKWRSIPSSKKVSENDNGSFECNICLDSASDPVVTLCGHLYCWPCIYKWLQVQSSSDVEPDQKNCPVCKANISHASLIPLYGRGRSCSDSEAKKPNLDLVIPRRPPPGLNTIITSTTSTSHPNQQLHPNYFQSQSQSFHHPYFPHSYGAYAANMSSSNLGGASILFNPTIVMFGELVFSRMFGSSDTNLFPHPPMNSYPSTGSGSPRMRRHEMQFDKSLNRVSIFLFCCLILCLLSF</sequence>
<evidence type="ECO:0000256" key="7">
    <source>
        <dbReference type="ARBA" id="ARBA00022786"/>
    </source>
</evidence>
<keyword evidence="7 11" id="KW-0833">Ubl conjugation pathway</keyword>
<dbReference type="GO" id="GO:0008270">
    <property type="term" value="F:zinc ion binding"/>
    <property type="evidence" value="ECO:0007669"/>
    <property type="project" value="UniProtKB-KW"/>
</dbReference>
<dbReference type="InterPro" id="IPR045103">
    <property type="entry name" value="RNF5/RNF185-like"/>
</dbReference>
<evidence type="ECO:0000256" key="1">
    <source>
        <dbReference type="ARBA" id="ARBA00000900"/>
    </source>
</evidence>
<dbReference type="GO" id="GO:0006511">
    <property type="term" value="P:ubiquitin-dependent protein catabolic process"/>
    <property type="evidence" value="ECO:0007669"/>
    <property type="project" value="UniProtKB-UniRule"/>
</dbReference>
<dbReference type="PROSITE" id="PS50089">
    <property type="entry name" value="ZF_RING_2"/>
    <property type="match status" value="1"/>
</dbReference>
<dbReference type="InterPro" id="IPR001841">
    <property type="entry name" value="Znf_RING"/>
</dbReference>
<dbReference type="SUPFAM" id="SSF57850">
    <property type="entry name" value="RING/U-box"/>
    <property type="match status" value="1"/>
</dbReference>
<dbReference type="CDD" id="cd16745">
    <property type="entry name" value="RING-HC_AtRMA-like"/>
    <property type="match status" value="1"/>
</dbReference>
<organism evidence="13 14">
    <name type="scientific">Ziziphus jujuba</name>
    <name type="common">Chinese jujube</name>
    <name type="synonym">Ziziphus sativa</name>
    <dbReference type="NCBI Taxonomy" id="326968"/>
    <lineage>
        <taxon>Eukaryota</taxon>
        <taxon>Viridiplantae</taxon>
        <taxon>Streptophyta</taxon>
        <taxon>Embryophyta</taxon>
        <taxon>Tracheophyta</taxon>
        <taxon>Spermatophyta</taxon>
        <taxon>Magnoliopsida</taxon>
        <taxon>eudicotyledons</taxon>
        <taxon>Gunneridae</taxon>
        <taxon>Pentapetalae</taxon>
        <taxon>rosids</taxon>
        <taxon>fabids</taxon>
        <taxon>Rosales</taxon>
        <taxon>Rhamnaceae</taxon>
        <taxon>Paliureae</taxon>
        <taxon>Ziziphus</taxon>
    </lineage>
</organism>
<keyword evidence="8 11" id="KW-0862">Zinc</keyword>
<keyword evidence="9" id="KW-0472">Membrane</keyword>
<feature type="domain" description="RING-type" evidence="12">
    <location>
        <begin position="45"/>
        <end position="92"/>
    </location>
</feature>
<keyword evidence="13" id="KW-1185">Reference proteome</keyword>
<dbReference type="Gene3D" id="3.30.40.10">
    <property type="entry name" value="Zinc/RING finger domain, C3HC4 (zinc finger)"/>
    <property type="match status" value="1"/>
</dbReference>
<protein>
    <recommendedName>
        <fullName evidence="11">E3 ubiquitin-protein ligase RMA</fullName>
        <ecNumber evidence="11">2.3.2.27</ecNumber>
    </recommendedName>
    <alternativeName>
        <fullName evidence="11">Protein RING membrane-anchor</fullName>
    </alternativeName>
    <alternativeName>
        <fullName evidence="11">RING-type E3 ubiquitin transferase RMA</fullName>
    </alternativeName>
</protein>
<dbReference type="InterPro" id="IPR013083">
    <property type="entry name" value="Znf_RING/FYVE/PHD"/>
</dbReference>
<dbReference type="InterPro" id="IPR018957">
    <property type="entry name" value="Znf_C3HC4_RING-type"/>
</dbReference>
<dbReference type="EC" id="2.3.2.27" evidence="11"/>
<dbReference type="GO" id="GO:0016567">
    <property type="term" value="P:protein ubiquitination"/>
    <property type="evidence" value="ECO:0007669"/>
    <property type="project" value="UniProtKB-UniPathway"/>
</dbReference>
<dbReference type="Pfam" id="PF00097">
    <property type="entry name" value="zf-C3HC4"/>
    <property type="match status" value="1"/>
</dbReference>
<dbReference type="Proteomes" id="UP001652623">
    <property type="component" value="Chromosome 11"/>
</dbReference>
<dbReference type="GO" id="GO:0005789">
    <property type="term" value="C:endoplasmic reticulum membrane"/>
    <property type="evidence" value="ECO:0007669"/>
    <property type="project" value="UniProtKB-SubCell"/>
</dbReference>
<evidence type="ECO:0000256" key="6">
    <source>
        <dbReference type="ARBA" id="ARBA00022771"/>
    </source>
</evidence>
<comment type="function">
    <text evidence="11">E3 ubiquitin-protein ligase.</text>
</comment>
<keyword evidence="5 11" id="KW-0479">Metal-binding</keyword>
<evidence type="ECO:0000256" key="10">
    <source>
        <dbReference type="PROSITE-ProRule" id="PRU00175"/>
    </source>
</evidence>
<dbReference type="KEGG" id="zju:107403709"/>
<proteinExistence type="predicted"/>
<reference evidence="14" key="1">
    <citation type="submission" date="2025-08" db="UniProtKB">
        <authorList>
            <consortium name="RefSeq"/>
        </authorList>
    </citation>
    <scope>IDENTIFICATION</scope>
    <source>
        <tissue evidence="14">Seedling</tissue>
    </source>
</reference>
<evidence type="ECO:0000256" key="3">
    <source>
        <dbReference type="ARBA" id="ARBA00004906"/>
    </source>
</evidence>
<dbReference type="GO" id="GO:0061630">
    <property type="term" value="F:ubiquitin protein ligase activity"/>
    <property type="evidence" value="ECO:0007669"/>
    <property type="project" value="UniProtKB-UniRule"/>
</dbReference>
<gene>
    <name evidence="14" type="primary">LOC107403709</name>
</gene>
<keyword evidence="11" id="KW-0256">Endoplasmic reticulum</keyword>
<keyword evidence="4 11" id="KW-0808">Transferase</keyword>
<dbReference type="FunCoup" id="A0A6P3YVS8">
    <property type="interactions" value="55"/>
</dbReference>
<dbReference type="InParanoid" id="A0A6P3YVS8"/>